<gene>
    <name evidence="1" type="ORF">SPHI_24910</name>
</gene>
<evidence type="ECO:0000313" key="1">
    <source>
        <dbReference type="EMBL" id="ONF95399.1"/>
    </source>
</evidence>
<accession>A0A1V2ETB0</accession>
<comment type="caution">
    <text evidence="1">The sequence shown here is derived from an EMBL/GenBank/DDBJ whole genome shotgun (WGS) entry which is preliminary data.</text>
</comment>
<dbReference type="AlphaFoldDB" id="A0A1V2ETB0"/>
<keyword evidence="2" id="KW-1185">Reference proteome</keyword>
<organism evidence="1 2">
    <name type="scientific">Sphingomonas jeddahensis</name>
    <dbReference type="NCBI Taxonomy" id="1915074"/>
    <lineage>
        <taxon>Bacteria</taxon>
        <taxon>Pseudomonadati</taxon>
        <taxon>Pseudomonadota</taxon>
        <taxon>Alphaproteobacteria</taxon>
        <taxon>Sphingomonadales</taxon>
        <taxon>Sphingomonadaceae</taxon>
        <taxon>Sphingomonas</taxon>
    </lineage>
</organism>
<dbReference type="Proteomes" id="UP000188729">
    <property type="component" value="Unassembled WGS sequence"/>
</dbReference>
<reference evidence="1 2" key="1">
    <citation type="submission" date="2016-11" db="EMBL/GenBank/DDBJ databases">
        <title>Genome sequence of Sphingomonas jeddahensis G39.</title>
        <authorList>
            <person name="Poehlein A."/>
            <person name="Wuebbeler J.H."/>
            <person name="Steinbuechel A."/>
            <person name="Daniel R."/>
        </authorList>
    </citation>
    <scope>NUCLEOTIDE SEQUENCE [LARGE SCALE GENOMIC DNA]</scope>
    <source>
        <strain evidence="1 2">G39</strain>
    </source>
</reference>
<evidence type="ECO:0000313" key="2">
    <source>
        <dbReference type="Proteomes" id="UP000188729"/>
    </source>
</evidence>
<protein>
    <submittedName>
        <fullName evidence="1">Uncharacterized protein</fullName>
    </submittedName>
</protein>
<dbReference type="EMBL" id="MPSB01000012">
    <property type="protein sequence ID" value="ONF95399.1"/>
    <property type="molecule type" value="Genomic_DNA"/>
</dbReference>
<proteinExistence type="predicted"/>
<sequence length="272" mass="27609">MRQFERAAHAGGEREAGADRAAQDVLHVDRLALADERAIEEGVDGLAAGRIAVGEIEIIRADALAPFGEREAVIVAAAGGDHQRVRAAVIVAAAIGFRLGQAGGDEQAAGAIGDAAREQLAGAAVGDAHLGIGGGLAVRELGNPGEAALAAPFEMDRHVGDECGAGDIARRVAAEQRAAEDRAGKLDDVEAGLAERDADDLEILALAGQRDLHRGALPGLEDRLLAGVIDADRLAAALDLLDLGAVGLRHCAEPLRDLAVVGGDADALAADA</sequence>
<name>A0A1V2ETB0_9SPHN</name>